<feature type="compositionally biased region" description="Low complexity" evidence="1">
    <location>
        <begin position="286"/>
        <end position="306"/>
    </location>
</feature>
<evidence type="ECO:0000256" key="1">
    <source>
        <dbReference type="SAM" id="MobiDB-lite"/>
    </source>
</evidence>
<feature type="domain" description="Caspase family p20" evidence="3">
    <location>
        <begin position="26"/>
        <end position="156"/>
    </location>
</feature>
<proteinExistence type="predicted"/>
<feature type="region of interest" description="Disordered" evidence="1">
    <location>
        <begin position="374"/>
        <end position="414"/>
    </location>
</feature>
<evidence type="ECO:0000313" key="4">
    <source>
        <dbReference type="EMBL" id="SDR83802.1"/>
    </source>
</evidence>
<dbReference type="InterPro" id="IPR011600">
    <property type="entry name" value="Pept_C14_caspase"/>
</dbReference>
<feature type="chain" id="PRO_5009254205" evidence="2">
    <location>
        <begin position="25"/>
        <end position="462"/>
    </location>
</feature>
<keyword evidence="2" id="KW-0732">Signal</keyword>
<dbReference type="PANTHER" id="PTHR22576:SF37">
    <property type="entry name" value="MUCOSA-ASSOCIATED LYMPHOID TISSUE LYMPHOMA TRANSLOCATION PROTEIN 1"/>
    <property type="match status" value="1"/>
</dbReference>
<dbReference type="GO" id="GO:0006508">
    <property type="term" value="P:proteolysis"/>
    <property type="evidence" value="ECO:0007669"/>
    <property type="project" value="InterPro"/>
</dbReference>
<dbReference type="InterPro" id="IPR052039">
    <property type="entry name" value="Caspase-related_regulators"/>
</dbReference>
<dbReference type="PANTHER" id="PTHR22576">
    <property type="entry name" value="MUCOSA ASSOCIATED LYMPHOID TISSUE LYMPHOMA TRANSLOCATION PROTEIN 1/PARACASPASE"/>
    <property type="match status" value="1"/>
</dbReference>
<sequence length="462" mass="49340">MKLRNLLVYCLCVMVGALFATAAAADRRVALVIGNSAYKSAPPLSNTINDSTAIANMFKSVGFEVVISRNDLGVVDFKRAVREFLLTAETADIAVVYYAGHGVEIGGTNYLVPTDARLGRDYDVEDEAVALDRIIWALQSVRRLRLILLDACRDNPFPSKLRSAGIRSTMKGGLGKLEDVSADTLVAYAAKAGSVSYDGDGVNSPYATALLRHLTEPGVDIRIALGRVRDDVLNITGGRQEPFIYGSLGGSTISLVPAPAPKKIEPPPPPAVAKREPAVAPPPSAPAVVAAPPSATAPPSSATVVAKVEPPKTSQPTSAVRDAIDPAAACIRDEQRLARLRADPLREQITSFQKELSCDRLRPQVQRLLESILTEPQPQAAPANSNAAGKGATQPPAQPQPQPQVQAQAPPMQTEDVCARDAARLMRLRAEPSADAIAKFERELGCEHIRPQLQRLRESLGL</sequence>
<accession>A0A1H1MB49</accession>
<dbReference type="AlphaFoldDB" id="A0A1H1MB49"/>
<dbReference type="SUPFAM" id="SSF52129">
    <property type="entry name" value="Caspase-like"/>
    <property type="match status" value="1"/>
</dbReference>
<dbReference type="PROSITE" id="PS50208">
    <property type="entry name" value="CASPASE_P20"/>
    <property type="match status" value="1"/>
</dbReference>
<dbReference type="Proteomes" id="UP000243904">
    <property type="component" value="Chromosome I"/>
</dbReference>
<dbReference type="EMBL" id="LT629750">
    <property type="protein sequence ID" value="SDR83802.1"/>
    <property type="molecule type" value="Genomic_DNA"/>
</dbReference>
<feature type="compositionally biased region" description="Low complexity" evidence="1">
    <location>
        <begin position="377"/>
        <end position="395"/>
    </location>
</feature>
<dbReference type="Pfam" id="PF00656">
    <property type="entry name" value="Peptidase_C14"/>
    <property type="match status" value="1"/>
</dbReference>
<name>A0A1H1MB49_9BRAD</name>
<evidence type="ECO:0000259" key="3">
    <source>
        <dbReference type="PROSITE" id="PS50208"/>
    </source>
</evidence>
<evidence type="ECO:0000256" key="2">
    <source>
        <dbReference type="SAM" id="SignalP"/>
    </source>
</evidence>
<feature type="region of interest" description="Disordered" evidence="1">
    <location>
        <begin position="262"/>
        <end position="321"/>
    </location>
</feature>
<feature type="signal peptide" evidence="2">
    <location>
        <begin position="1"/>
        <end position="24"/>
    </location>
</feature>
<keyword evidence="5" id="KW-1185">Reference proteome</keyword>
<organism evidence="4 5">
    <name type="scientific">Bradyrhizobium canariense</name>
    <dbReference type="NCBI Taxonomy" id="255045"/>
    <lineage>
        <taxon>Bacteria</taxon>
        <taxon>Pseudomonadati</taxon>
        <taxon>Pseudomonadota</taxon>
        <taxon>Alphaproteobacteria</taxon>
        <taxon>Hyphomicrobiales</taxon>
        <taxon>Nitrobacteraceae</taxon>
        <taxon>Bradyrhizobium</taxon>
    </lineage>
</organism>
<dbReference type="Gene3D" id="3.40.50.1460">
    <property type="match status" value="1"/>
</dbReference>
<gene>
    <name evidence="4" type="ORF">SAMN05444158_0158</name>
</gene>
<dbReference type="GO" id="GO:0004197">
    <property type="term" value="F:cysteine-type endopeptidase activity"/>
    <property type="evidence" value="ECO:0007669"/>
    <property type="project" value="InterPro"/>
</dbReference>
<reference evidence="5" key="1">
    <citation type="submission" date="2016-10" db="EMBL/GenBank/DDBJ databases">
        <authorList>
            <person name="Varghese N."/>
            <person name="Submissions S."/>
        </authorList>
    </citation>
    <scope>NUCLEOTIDE SEQUENCE [LARGE SCALE GENOMIC DNA]</scope>
    <source>
        <strain evidence="5">GAS369</strain>
    </source>
</reference>
<dbReference type="RefSeq" id="WP_146685975.1">
    <property type="nucleotide sequence ID" value="NZ_LT629750.1"/>
</dbReference>
<protein>
    <submittedName>
        <fullName evidence="4">Caspase domain-containing protein</fullName>
    </submittedName>
</protein>
<evidence type="ECO:0000313" key="5">
    <source>
        <dbReference type="Proteomes" id="UP000243904"/>
    </source>
</evidence>
<dbReference type="InterPro" id="IPR029030">
    <property type="entry name" value="Caspase-like_dom_sf"/>
</dbReference>
<dbReference type="InterPro" id="IPR001309">
    <property type="entry name" value="Pept_C14_p20"/>
</dbReference>